<dbReference type="Pfam" id="PF00450">
    <property type="entry name" value="Peptidase_S10"/>
    <property type="match status" value="1"/>
</dbReference>
<evidence type="ECO:0000313" key="13">
    <source>
        <dbReference type="Proteomes" id="UP000241394"/>
    </source>
</evidence>
<evidence type="ECO:0000256" key="2">
    <source>
        <dbReference type="ARBA" id="ARBA00009431"/>
    </source>
</evidence>
<evidence type="ECO:0000313" key="12">
    <source>
        <dbReference type="EMBL" id="PSR93016.1"/>
    </source>
</evidence>
<sequence length="476" mass="54060">MKLEFMMMRGHSKGSSSSLICVLGSLTLLLSSIATATADHHLKQQERDRIVRLPGQPKNVNFSQYSGYIMVDKQAERALFYWLIESPAKKKPASKPLVLWLNGGPGCSSVAYGASEEVGPFRVQPNGKNLTLSPYAWNKEANLLFLDSPAGVGFSYSNTSSDLVTGDQRTAKDSYTFLVNFLERFPQYKHRPFYIAGESYAGHYIPELSQIIVQQNRGIKNPIINFKGFLLGNPLIDDYYDNIGTFEFWWNHGLISDNTYEKLNQSCPFDSFLYPRNNCYQALYHAYTEFGDINPYAIYDGPCYDANTTLLHNLNKPLPWTFRGNDACIVRYTSMYMIRKDVQRALHANVTRIPYPWTTCSDVIRSNWTDSPKSMLPIFQQLIAAGLRIWVFSGDTDAVLPLTATRYSIKALKLKTLTNWYPWYNNQQVGGWSQVYKGLTYVTVRGAGHEVPLGRPQLALTLFKHFLNNEPMPLSS</sequence>
<dbReference type="PRINTS" id="PR00724">
    <property type="entry name" value="CRBOXYPTASEC"/>
</dbReference>
<dbReference type="Proteomes" id="UP000241394">
    <property type="component" value="Chromosome LG24"/>
</dbReference>
<dbReference type="FunFam" id="3.40.50.1820:FF:000013">
    <property type="entry name" value="Carboxypeptidase"/>
    <property type="match status" value="1"/>
</dbReference>
<keyword evidence="5 10" id="KW-0645">Protease</keyword>
<evidence type="ECO:0000256" key="11">
    <source>
        <dbReference type="SAM" id="SignalP"/>
    </source>
</evidence>
<protein>
    <recommendedName>
        <fullName evidence="10">Carboxypeptidase</fullName>
        <ecNumber evidence="10">3.4.16.-</ecNumber>
    </recommendedName>
</protein>
<evidence type="ECO:0000256" key="9">
    <source>
        <dbReference type="ARBA" id="ARBA00037399"/>
    </source>
</evidence>
<comment type="subcellular location">
    <subcellularLocation>
        <location evidence="1">Secreted</location>
    </subcellularLocation>
</comment>
<dbReference type="PROSITE" id="PS00131">
    <property type="entry name" value="CARBOXYPEPT_SER_SER"/>
    <property type="match status" value="1"/>
</dbReference>
<dbReference type="Gene3D" id="6.10.250.940">
    <property type="match status" value="1"/>
</dbReference>
<dbReference type="Gene3D" id="3.40.50.11320">
    <property type="match status" value="1"/>
</dbReference>
<evidence type="ECO:0000256" key="3">
    <source>
        <dbReference type="ARBA" id="ARBA00022525"/>
    </source>
</evidence>
<keyword evidence="4 10" id="KW-0121">Carboxypeptidase</keyword>
<evidence type="ECO:0000256" key="10">
    <source>
        <dbReference type="RuleBase" id="RU361156"/>
    </source>
</evidence>
<dbReference type="PANTHER" id="PTHR11802:SF306">
    <property type="entry name" value="SERINE CARBOXYPEPTIDASE-LIKE 28"/>
    <property type="match status" value="1"/>
</dbReference>
<dbReference type="Gene3D" id="3.40.50.1820">
    <property type="entry name" value="alpha/beta hydrolase"/>
    <property type="match status" value="1"/>
</dbReference>
<evidence type="ECO:0000256" key="7">
    <source>
        <dbReference type="ARBA" id="ARBA00023157"/>
    </source>
</evidence>
<dbReference type="FunFam" id="3.40.50.11320:FF:000003">
    <property type="entry name" value="Carboxypeptidase"/>
    <property type="match status" value="1"/>
</dbReference>
<dbReference type="EC" id="3.4.16.-" evidence="10"/>
<keyword evidence="3" id="KW-0964">Secreted</keyword>
<accession>A0A2R6PL23</accession>
<dbReference type="Gramene" id="PSR93016">
    <property type="protein sequence ID" value="PSR93016"/>
    <property type="gene ID" value="CEY00_Acc27625"/>
</dbReference>
<proteinExistence type="inferred from homology"/>
<feature type="signal peptide" evidence="11">
    <location>
        <begin position="1"/>
        <end position="38"/>
    </location>
</feature>
<comment type="similarity">
    <text evidence="2 10">Belongs to the peptidase S10 family.</text>
</comment>
<keyword evidence="13" id="KW-1185">Reference proteome</keyword>
<dbReference type="EMBL" id="NKQK01000024">
    <property type="protein sequence ID" value="PSR93016.1"/>
    <property type="molecule type" value="Genomic_DNA"/>
</dbReference>
<dbReference type="PANTHER" id="PTHR11802">
    <property type="entry name" value="SERINE PROTEASE FAMILY S10 SERINE CARBOXYPEPTIDASE"/>
    <property type="match status" value="1"/>
</dbReference>
<evidence type="ECO:0000256" key="1">
    <source>
        <dbReference type="ARBA" id="ARBA00004613"/>
    </source>
</evidence>
<dbReference type="GO" id="GO:0004185">
    <property type="term" value="F:serine-type carboxypeptidase activity"/>
    <property type="evidence" value="ECO:0007669"/>
    <property type="project" value="UniProtKB-UniRule"/>
</dbReference>
<dbReference type="InterPro" id="IPR033124">
    <property type="entry name" value="Ser_caboxypep_his_AS"/>
</dbReference>
<dbReference type="InterPro" id="IPR001563">
    <property type="entry name" value="Peptidase_S10"/>
</dbReference>
<comment type="caution">
    <text evidence="12">The sequence shown here is derived from an EMBL/GenBank/DDBJ whole genome shotgun (WGS) entry which is preliminary data.</text>
</comment>
<dbReference type="GO" id="GO:0006508">
    <property type="term" value="P:proteolysis"/>
    <property type="evidence" value="ECO:0007669"/>
    <property type="project" value="UniProtKB-KW"/>
</dbReference>
<gene>
    <name evidence="12" type="ORF">CEY00_Acc27625</name>
</gene>
<keyword evidence="11" id="KW-0732">Signal</keyword>
<dbReference type="InParanoid" id="A0A2R6PL23"/>
<organism evidence="12 13">
    <name type="scientific">Actinidia chinensis var. chinensis</name>
    <name type="common">Chinese soft-hair kiwi</name>
    <dbReference type="NCBI Taxonomy" id="1590841"/>
    <lineage>
        <taxon>Eukaryota</taxon>
        <taxon>Viridiplantae</taxon>
        <taxon>Streptophyta</taxon>
        <taxon>Embryophyta</taxon>
        <taxon>Tracheophyta</taxon>
        <taxon>Spermatophyta</taxon>
        <taxon>Magnoliopsida</taxon>
        <taxon>eudicotyledons</taxon>
        <taxon>Gunneridae</taxon>
        <taxon>Pentapetalae</taxon>
        <taxon>asterids</taxon>
        <taxon>Ericales</taxon>
        <taxon>Actinidiaceae</taxon>
        <taxon>Actinidia</taxon>
    </lineage>
</organism>
<reference evidence="12 13" key="1">
    <citation type="submission" date="2017-07" db="EMBL/GenBank/DDBJ databases">
        <title>An improved, manually edited Actinidia chinensis var. chinensis (kiwifruit) genome highlights the challenges associated with draft genomes and gene prediction in plants.</title>
        <authorList>
            <person name="Pilkington S."/>
            <person name="Crowhurst R."/>
            <person name="Hilario E."/>
            <person name="Nardozza S."/>
            <person name="Fraser L."/>
            <person name="Peng Y."/>
            <person name="Gunaseelan K."/>
            <person name="Simpson R."/>
            <person name="Tahir J."/>
            <person name="Deroles S."/>
            <person name="Templeton K."/>
            <person name="Luo Z."/>
            <person name="Davy M."/>
            <person name="Cheng C."/>
            <person name="Mcneilage M."/>
            <person name="Scaglione D."/>
            <person name="Liu Y."/>
            <person name="Zhang Q."/>
            <person name="Datson P."/>
            <person name="De Silva N."/>
            <person name="Gardiner S."/>
            <person name="Bassett H."/>
            <person name="Chagne D."/>
            <person name="Mccallum J."/>
            <person name="Dzierzon H."/>
            <person name="Deng C."/>
            <person name="Wang Y.-Y."/>
            <person name="Barron N."/>
            <person name="Manako K."/>
            <person name="Bowen J."/>
            <person name="Foster T."/>
            <person name="Erridge Z."/>
            <person name="Tiffin H."/>
            <person name="Waite C."/>
            <person name="Davies K."/>
            <person name="Grierson E."/>
            <person name="Laing W."/>
            <person name="Kirk R."/>
            <person name="Chen X."/>
            <person name="Wood M."/>
            <person name="Montefiori M."/>
            <person name="Brummell D."/>
            <person name="Schwinn K."/>
            <person name="Catanach A."/>
            <person name="Fullerton C."/>
            <person name="Li D."/>
            <person name="Meiyalaghan S."/>
            <person name="Nieuwenhuizen N."/>
            <person name="Read N."/>
            <person name="Prakash R."/>
            <person name="Hunter D."/>
            <person name="Zhang H."/>
            <person name="Mckenzie M."/>
            <person name="Knabel M."/>
            <person name="Harris A."/>
            <person name="Allan A."/>
            <person name="Chen A."/>
            <person name="Janssen B."/>
            <person name="Plunkett B."/>
            <person name="Dwamena C."/>
            <person name="Voogd C."/>
            <person name="Leif D."/>
            <person name="Lafferty D."/>
            <person name="Souleyre E."/>
            <person name="Varkonyi-Gasic E."/>
            <person name="Gambi F."/>
            <person name="Hanley J."/>
            <person name="Yao J.-L."/>
            <person name="Cheung J."/>
            <person name="David K."/>
            <person name="Warren B."/>
            <person name="Marsh K."/>
            <person name="Snowden K."/>
            <person name="Lin-Wang K."/>
            <person name="Brian L."/>
            <person name="Martinez-Sanchez M."/>
            <person name="Wang M."/>
            <person name="Ileperuma N."/>
            <person name="Macnee N."/>
            <person name="Campin R."/>
            <person name="Mcatee P."/>
            <person name="Drummond R."/>
            <person name="Espley R."/>
            <person name="Ireland H."/>
            <person name="Wu R."/>
            <person name="Atkinson R."/>
            <person name="Karunairetnam S."/>
            <person name="Bulley S."/>
            <person name="Chunkath S."/>
            <person name="Hanley Z."/>
            <person name="Storey R."/>
            <person name="Thrimawithana A."/>
            <person name="Thomson S."/>
            <person name="David C."/>
            <person name="Testolin R."/>
        </authorList>
    </citation>
    <scope>NUCLEOTIDE SEQUENCE [LARGE SCALE GENOMIC DNA]</scope>
    <source>
        <strain evidence="13">cv. Red5</strain>
        <tissue evidence="12">Young leaf</tissue>
    </source>
</reference>
<reference evidence="13" key="2">
    <citation type="journal article" date="2018" name="BMC Genomics">
        <title>A manually annotated Actinidia chinensis var. chinensis (kiwifruit) genome highlights the challenges associated with draft genomes and gene prediction in plants.</title>
        <authorList>
            <person name="Pilkington S.M."/>
            <person name="Crowhurst R."/>
            <person name="Hilario E."/>
            <person name="Nardozza S."/>
            <person name="Fraser L."/>
            <person name="Peng Y."/>
            <person name="Gunaseelan K."/>
            <person name="Simpson R."/>
            <person name="Tahir J."/>
            <person name="Deroles S.C."/>
            <person name="Templeton K."/>
            <person name="Luo Z."/>
            <person name="Davy M."/>
            <person name="Cheng C."/>
            <person name="McNeilage M."/>
            <person name="Scaglione D."/>
            <person name="Liu Y."/>
            <person name="Zhang Q."/>
            <person name="Datson P."/>
            <person name="De Silva N."/>
            <person name="Gardiner S.E."/>
            <person name="Bassett H."/>
            <person name="Chagne D."/>
            <person name="McCallum J."/>
            <person name="Dzierzon H."/>
            <person name="Deng C."/>
            <person name="Wang Y.Y."/>
            <person name="Barron L."/>
            <person name="Manako K."/>
            <person name="Bowen J."/>
            <person name="Foster T.M."/>
            <person name="Erridge Z.A."/>
            <person name="Tiffin H."/>
            <person name="Waite C.N."/>
            <person name="Davies K.M."/>
            <person name="Grierson E.P."/>
            <person name="Laing W.A."/>
            <person name="Kirk R."/>
            <person name="Chen X."/>
            <person name="Wood M."/>
            <person name="Montefiori M."/>
            <person name="Brummell D.A."/>
            <person name="Schwinn K.E."/>
            <person name="Catanach A."/>
            <person name="Fullerton C."/>
            <person name="Li D."/>
            <person name="Meiyalaghan S."/>
            <person name="Nieuwenhuizen N."/>
            <person name="Read N."/>
            <person name="Prakash R."/>
            <person name="Hunter D."/>
            <person name="Zhang H."/>
            <person name="McKenzie M."/>
            <person name="Knabel M."/>
            <person name="Harris A."/>
            <person name="Allan A.C."/>
            <person name="Gleave A."/>
            <person name="Chen A."/>
            <person name="Janssen B.J."/>
            <person name="Plunkett B."/>
            <person name="Ampomah-Dwamena C."/>
            <person name="Voogd C."/>
            <person name="Leif D."/>
            <person name="Lafferty D."/>
            <person name="Souleyre E.J.F."/>
            <person name="Varkonyi-Gasic E."/>
            <person name="Gambi F."/>
            <person name="Hanley J."/>
            <person name="Yao J.L."/>
            <person name="Cheung J."/>
            <person name="David K.M."/>
            <person name="Warren B."/>
            <person name="Marsh K."/>
            <person name="Snowden K.C."/>
            <person name="Lin-Wang K."/>
            <person name="Brian L."/>
            <person name="Martinez-Sanchez M."/>
            <person name="Wang M."/>
            <person name="Ileperuma N."/>
            <person name="Macnee N."/>
            <person name="Campin R."/>
            <person name="McAtee P."/>
            <person name="Drummond R.S.M."/>
            <person name="Espley R.V."/>
            <person name="Ireland H.S."/>
            <person name="Wu R."/>
            <person name="Atkinson R.G."/>
            <person name="Karunairetnam S."/>
            <person name="Bulley S."/>
            <person name="Chunkath S."/>
            <person name="Hanley Z."/>
            <person name="Storey R."/>
            <person name="Thrimawithana A.H."/>
            <person name="Thomson S."/>
            <person name="David C."/>
            <person name="Testolin R."/>
            <person name="Huang H."/>
            <person name="Hellens R.P."/>
            <person name="Schaffer R.J."/>
        </authorList>
    </citation>
    <scope>NUCLEOTIDE SEQUENCE [LARGE SCALE GENOMIC DNA]</scope>
    <source>
        <strain evidence="13">cv. Red5</strain>
    </source>
</reference>
<keyword evidence="8" id="KW-0325">Glycoprotein</keyword>
<dbReference type="GO" id="GO:0005576">
    <property type="term" value="C:extracellular region"/>
    <property type="evidence" value="ECO:0007669"/>
    <property type="project" value="UniProtKB-SubCell"/>
</dbReference>
<name>A0A2R6PL23_ACTCC</name>
<dbReference type="OrthoDB" id="443318at2759"/>
<evidence type="ECO:0000256" key="5">
    <source>
        <dbReference type="ARBA" id="ARBA00022670"/>
    </source>
</evidence>
<dbReference type="InterPro" id="IPR029058">
    <property type="entry name" value="AB_hydrolase_fold"/>
</dbReference>
<feature type="chain" id="PRO_5015308079" description="Carboxypeptidase" evidence="11">
    <location>
        <begin position="39"/>
        <end position="476"/>
    </location>
</feature>
<evidence type="ECO:0000256" key="8">
    <source>
        <dbReference type="ARBA" id="ARBA00023180"/>
    </source>
</evidence>
<comment type="function">
    <text evidence="9">Probable carboxypeptidase.</text>
</comment>
<evidence type="ECO:0000256" key="6">
    <source>
        <dbReference type="ARBA" id="ARBA00022801"/>
    </source>
</evidence>
<dbReference type="PROSITE" id="PS00560">
    <property type="entry name" value="CARBOXYPEPT_SER_HIS"/>
    <property type="match status" value="1"/>
</dbReference>
<dbReference type="STRING" id="1590841.A0A2R6PL23"/>
<keyword evidence="7" id="KW-1015">Disulfide bond</keyword>
<dbReference type="GO" id="GO:0005773">
    <property type="term" value="C:vacuole"/>
    <property type="evidence" value="ECO:0007669"/>
    <property type="project" value="TreeGrafter"/>
</dbReference>
<dbReference type="AlphaFoldDB" id="A0A2R6PL23"/>
<evidence type="ECO:0000256" key="4">
    <source>
        <dbReference type="ARBA" id="ARBA00022645"/>
    </source>
</evidence>
<dbReference type="SUPFAM" id="SSF53474">
    <property type="entry name" value="alpha/beta-Hydrolases"/>
    <property type="match status" value="1"/>
</dbReference>
<keyword evidence="6 10" id="KW-0378">Hydrolase</keyword>
<dbReference type="InterPro" id="IPR018202">
    <property type="entry name" value="Ser_caboxypep_ser_AS"/>
</dbReference>
<dbReference type="OMA" id="WRYRGND"/>